<evidence type="ECO:0000256" key="3">
    <source>
        <dbReference type="ARBA" id="ARBA00022989"/>
    </source>
</evidence>
<sequence>METFYTAKLHGFPNLSRAMMEPAFSEESVLSLLIVLGSSISLVGLVFAFITYSLFSDLRSLSGTTLMNLLAALFMNQLLYVIGVGGVPDSELCIALAFSMQYVRLCAFCWILTMTHHMNFQFKTNLNFASCNDNAIGKRFFMYSLFAWGAPGLLLGASVFIQYKDKAGKFLDTASLKTHNCWFLDSNAMVYGLLIPATILVMLTLSYVIRAAIVARYVISMQIDRKVRNKMRRKRTLQVVLFTKITMILTLVTVFGALSKFLKLDAIWISYNGIQSLQGIIIAILVTCNCHILKIYTRKFKSNRGKYITTFDKASSESKKMFSKSPGISKSTSLQLLTWDPAPDSV</sequence>
<dbReference type="EMBL" id="JARPUR010000003">
    <property type="protein sequence ID" value="KAK4879343.1"/>
    <property type="molecule type" value="Genomic_DNA"/>
</dbReference>
<dbReference type="PRINTS" id="PR00249">
    <property type="entry name" value="GPCRSECRETIN"/>
</dbReference>
<evidence type="ECO:0000256" key="4">
    <source>
        <dbReference type="ARBA" id="ARBA00023136"/>
    </source>
</evidence>
<dbReference type="PANTHER" id="PTHR45902">
    <property type="entry name" value="LATROPHILIN RECEPTOR-LIKE PROTEIN A"/>
    <property type="match status" value="1"/>
</dbReference>
<evidence type="ECO:0000259" key="6">
    <source>
        <dbReference type="PROSITE" id="PS50261"/>
    </source>
</evidence>
<feature type="transmembrane region" description="Helical" evidence="5">
    <location>
        <begin position="94"/>
        <end position="113"/>
    </location>
</feature>
<comment type="subcellular location">
    <subcellularLocation>
        <location evidence="1">Membrane</location>
        <topology evidence="1">Multi-pass membrane protein</topology>
    </subcellularLocation>
</comment>
<feature type="transmembrane region" description="Helical" evidence="5">
    <location>
        <begin position="140"/>
        <end position="161"/>
    </location>
</feature>
<dbReference type="Pfam" id="PF00002">
    <property type="entry name" value="7tm_2"/>
    <property type="match status" value="1"/>
</dbReference>
<keyword evidence="4 5" id="KW-0472">Membrane</keyword>
<feature type="domain" description="G-protein coupled receptors family 2 profile 2" evidence="6">
    <location>
        <begin position="30"/>
        <end position="290"/>
    </location>
</feature>
<dbReference type="Gene3D" id="1.20.1070.10">
    <property type="entry name" value="Rhodopsin 7-helix transmembrane proteins"/>
    <property type="match status" value="1"/>
</dbReference>
<evidence type="ECO:0000313" key="7">
    <source>
        <dbReference type="EMBL" id="KAK4879343.1"/>
    </source>
</evidence>
<proteinExistence type="predicted"/>
<comment type="caution">
    <text evidence="7">The sequence shown here is derived from an EMBL/GenBank/DDBJ whole genome shotgun (WGS) entry which is preliminary data.</text>
</comment>
<evidence type="ECO:0000256" key="1">
    <source>
        <dbReference type="ARBA" id="ARBA00004141"/>
    </source>
</evidence>
<dbReference type="AlphaFoldDB" id="A0AAN7SNW4"/>
<accession>A0AAN7SNW4</accession>
<dbReference type="PANTHER" id="PTHR45902:SF2">
    <property type="entry name" value="G-PROTEIN COUPLED RECEPTORS FAMILY 2 PROFILE 2 DOMAIN-CONTAINING PROTEIN"/>
    <property type="match status" value="1"/>
</dbReference>
<feature type="transmembrane region" description="Helical" evidence="5">
    <location>
        <begin position="239"/>
        <end position="258"/>
    </location>
</feature>
<dbReference type="GO" id="GO:0007166">
    <property type="term" value="P:cell surface receptor signaling pathway"/>
    <property type="evidence" value="ECO:0007669"/>
    <property type="project" value="InterPro"/>
</dbReference>
<dbReference type="PROSITE" id="PS50261">
    <property type="entry name" value="G_PROTEIN_RECEP_F2_4"/>
    <property type="match status" value="1"/>
</dbReference>
<keyword evidence="3 5" id="KW-1133">Transmembrane helix</keyword>
<organism evidence="7 8">
    <name type="scientific">Aquatica leii</name>
    <dbReference type="NCBI Taxonomy" id="1421715"/>
    <lineage>
        <taxon>Eukaryota</taxon>
        <taxon>Metazoa</taxon>
        <taxon>Ecdysozoa</taxon>
        <taxon>Arthropoda</taxon>
        <taxon>Hexapoda</taxon>
        <taxon>Insecta</taxon>
        <taxon>Pterygota</taxon>
        <taxon>Neoptera</taxon>
        <taxon>Endopterygota</taxon>
        <taxon>Coleoptera</taxon>
        <taxon>Polyphaga</taxon>
        <taxon>Elateriformia</taxon>
        <taxon>Elateroidea</taxon>
        <taxon>Lampyridae</taxon>
        <taxon>Luciolinae</taxon>
        <taxon>Aquatica</taxon>
    </lineage>
</organism>
<gene>
    <name evidence="7" type="ORF">RN001_007489</name>
</gene>
<evidence type="ECO:0000313" key="8">
    <source>
        <dbReference type="Proteomes" id="UP001353858"/>
    </source>
</evidence>
<dbReference type="InterPro" id="IPR053231">
    <property type="entry name" value="GPCR_LN-TM7"/>
</dbReference>
<name>A0AAN7SNW4_9COLE</name>
<dbReference type="InterPro" id="IPR000832">
    <property type="entry name" value="GPCR_2_secretin-like"/>
</dbReference>
<dbReference type="GO" id="GO:0016020">
    <property type="term" value="C:membrane"/>
    <property type="evidence" value="ECO:0007669"/>
    <property type="project" value="UniProtKB-SubCell"/>
</dbReference>
<dbReference type="GO" id="GO:0004930">
    <property type="term" value="F:G protein-coupled receptor activity"/>
    <property type="evidence" value="ECO:0007669"/>
    <property type="project" value="InterPro"/>
</dbReference>
<dbReference type="Proteomes" id="UP001353858">
    <property type="component" value="Unassembled WGS sequence"/>
</dbReference>
<evidence type="ECO:0000256" key="5">
    <source>
        <dbReference type="SAM" id="Phobius"/>
    </source>
</evidence>
<keyword evidence="2 5" id="KW-0812">Transmembrane</keyword>
<keyword evidence="8" id="KW-1185">Reference proteome</keyword>
<evidence type="ECO:0000256" key="2">
    <source>
        <dbReference type="ARBA" id="ARBA00022692"/>
    </source>
</evidence>
<reference evidence="8" key="1">
    <citation type="submission" date="2023-01" db="EMBL/GenBank/DDBJ databases">
        <title>Key to firefly adult light organ development and bioluminescence: homeobox transcription factors regulate luciferase expression and transportation to peroxisome.</title>
        <authorList>
            <person name="Fu X."/>
        </authorList>
    </citation>
    <scope>NUCLEOTIDE SEQUENCE [LARGE SCALE GENOMIC DNA]</scope>
</reference>
<feature type="transmembrane region" description="Helical" evidence="5">
    <location>
        <begin position="278"/>
        <end position="296"/>
    </location>
</feature>
<feature type="transmembrane region" description="Helical" evidence="5">
    <location>
        <begin position="29"/>
        <end position="55"/>
    </location>
</feature>
<dbReference type="InterPro" id="IPR017981">
    <property type="entry name" value="GPCR_2-like_7TM"/>
</dbReference>
<protein>
    <recommendedName>
        <fullName evidence="6">G-protein coupled receptors family 2 profile 2 domain-containing protein</fullName>
    </recommendedName>
</protein>
<feature type="transmembrane region" description="Helical" evidence="5">
    <location>
        <begin position="67"/>
        <end position="88"/>
    </location>
</feature>
<feature type="transmembrane region" description="Helical" evidence="5">
    <location>
        <begin position="193"/>
        <end position="219"/>
    </location>
</feature>
<dbReference type="CDD" id="cd15039">
    <property type="entry name" value="7tmB3_Methuselah-like"/>
    <property type="match status" value="1"/>
</dbReference>